<dbReference type="KEGG" id="ccro:CMC5_023650"/>
<dbReference type="AlphaFoldDB" id="A0A0K1EC19"/>
<dbReference type="EMBL" id="CP012159">
    <property type="protein sequence ID" value="AKT38222.1"/>
    <property type="molecule type" value="Genomic_DNA"/>
</dbReference>
<protein>
    <recommendedName>
        <fullName evidence="1">DUF4765 domain-containing protein</fullName>
    </recommendedName>
</protein>
<dbReference type="Pfam" id="PF15962">
    <property type="entry name" value="DUF4765"/>
    <property type="match status" value="1"/>
</dbReference>
<evidence type="ECO:0000313" key="3">
    <source>
        <dbReference type="Proteomes" id="UP000067626"/>
    </source>
</evidence>
<proteinExistence type="predicted"/>
<dbReference type="Proteomes" id="UP000067626">
    <property type="component" value="Chromosome"/>
</dbReference>
<accession>A0A0K1EC19</accession>
<reference evidence="2 3" key="1">
    <citation type="submission" date="2015-07" db="EMBL/GenBank/DDBJ databases">
        <title>Genome analysis of myxobacterium Chondromyces crocatus Cm c5 reveals a high potential for natural compound synthesis and the genetic basis for the loss of fruiting body formation.</title>
        <authorList>
            <person name="Zaburannyi N."/>
            <person name="Bunk B."/>
            <person name="Maier J."/>
            <person name="Overmann J."/>
            <person name="Mueller R."/>
        </authorList>
    </citation>
    <scope>NUCLEOTIDE SEQUENCE [LARGE SCALE GENOMIC DNA]</scope>
    <source>
        <strain evidence="2 3">Cm c5</strain>
    </source>
</reference>
<keyword evidence="3" id="KW-1185">Reference proteome</keyword>
<gene>
    <name evidence="2" type="ORF">CMC5_023650</name>
</gene>
<dbReference type="STRING" id="52.CMC5_023650"/>
<dbReference type="InterPro" id="IPR031886">
    <property type="entry name" value="DUF4765"/>
</dbReference>
<name>A0A0K1EC19_CHOCO</name>
<evidence type="ECO:0000313" key="2">
    <source>
        <dbReference type="EMBL" id="AKT38222.1"/>
    </source>
</evidence>
<evidence type="ECO:0000259" key="1">
    <source>
        <dbReference type="Pfam" id="PF15962"/>
    </source>
</evidence>
<feature type="domain" description="DUF4765" evidence="1">
    <location>
        <begin position="9"/>
        <end position="116"/>
    </location>
</feature>
<sequence>MPTSERDVETASGSTEVVLARGCSTLQLEELKDHFGLTATTAPTELEARRHDSDVPAFGELIEFTTDADVATRFATGGYLVLVKIQKKYLTRGGNSSSGWICRKDAPFKLLGVEKRSAFPT</sequence>
<organism evidence="2 3">
    <name type="scientific">Chondromyces crocatus</name>
    <dbReference type="NCBI Taxonomy" id="52"/>
    <lineage>
        <taxon>Bacteria</taxon>
        <taxon>Pseudomonadati</taxon>
        <taxon>Myxococcota</taxon>
        <taxon>Polyangia</taxon>
        <taxon>Polyangiales</taxon>
        <taxon>Polyangiaceae</taxon>
        <taxon>Chondromyces</taxon>
    </lineage>
</organism>
<dbReference type="OrthoDB" id="6858512at2"/>
<dbReference type="RefSeq" id="WP_050430485.1">
    <property type="nucleotide sequence ID" value="NZ_CP012159.1"/>
</dbReference>